<keyword evidence="8 10" id="KW-0472">Membrane</keyword>
<keyword evidence="5 10" id="KW-0812">Transmembrane</keyword>
<keyword evidence="6" id="KW-0378">Hydrolase</keyword>
<evidence type="ECO:0000256" key="6">
    <source>
        <dbReference type="ARBA" id="ARBA00022801"/>
    </source>
</evidence>
<dbReference type="InterPro" id="IPR001633">
    <property type="entry name" value="EAL_dom"/>
</dbReference>
<dbReference type="Pfam" id="PF12792">
    <property type="entry name" value="CSS-motif"/>
    <property type="match status" value="1"/>
</dbReference>
<dbReference type="SUPFAM" id="SSF141868">
    <property type="entry name" value="EAL domain-like"/>
    <property type="match status" value="1"/>
</dbReference>
<dbReference type="Pfam" id="PF00563">
    <property type="entry name" value="EAL"/>
    <property type="match status" value="1"/>
</dbReference>
<evidence type="ECO:0000256" key="1">
    <source>
        <dbReference type="ARBA" id="ARBA00004651"/>
    </source>
</evidence>
<evidence type="ECO:0000256" key="10">
    <source>
        <dbReference type="SAM" id="Phobius"/>
    </source>
</evidence>
<keyword evidence="7 10" id="KW-1133">Transmembrane helix</keyword>
<dbReference type="InterPro" id="IPR024744">
    <property type="entry name" value="CSS-motif_dom"/>
</dbReference>
<proteinExistence type="predicted"/>
<dbReference type="InterPro" id="IPR050706">
    <property type="entry name" value="Cyclic-di-GMP_PDE-like"/>
</dbReference>
<feature type="transmembrane region" description="Helical" evidence="10">
    <location>
        <begin position="232"/>
        <end position="250"/>
    </location>
</feature>
<evidence type="ECO:0000256" key="9">
    <source>
        <dbReference type="ARBA" id="ARBA00034290"/>
    </source>
</evidence>
<evidence type="ECO:0000256" key="4">
    <source>
        <dbReference type="ARBA" id="ARBA00022636"/>
    </source>
</evidence>
<dbReference type="CDD" id="cd01948">
    <property type="entry name" value="EAL"/>
    <property type="match status" value="1"/>
</dbReference>
<sequence>MIDFSRVRPLFVTLASVTLSLIVLQFSYKYFVSLLQEQALNRVDSIVHKIDTIFFYAEKANEKTLSLALSGNNCDEASYELRKIAASIPYVRTTNISVDGYINCTSLWGDRIFEDDDERYVSDKLLLMPGSQVAQNHPLIVLRTSKDNIAALSGIDALHLRQTLFSSTLDSYLTYFSLGKVWLDQNGALLNSDPTKQLVGVESSKSDFFPYSVSVGFSYSSLQEAFWHEKKFYILLILLIQLSFLVYYWWHTTRPQSLDEELKRAIKKEEFVPYAQAVVNAKTREIEGVEILMRWLHPIQGVVRPDLFIPQAEESGLIVPMTQLLLKETAKQLCAYSSHLTKPFHVGVNISPQHCRGMGLANECKEFIQTVNQENIMLVLELTEREVLDFSESTEVLFSNLKKLGCKIAIDDFGTGHSSLANLQKFQVNYIKIDQMFVQGVESNPTSRHLVESTIELANRLSLEIVAEGVETEEQQEYLANYHVKYLQGFLFSKPIPLEEFLQEYGKKKGLKFASCLN</sequence>
<keyword evidence="4" id="KW-0973">c-di-GMP</keyword>
<dbReference type="PANTHER" id="PTHR33121:SF80">
    <property type="entry name" value="CYCLIC DI-GMP PHOSPHODIESTERASE PDEL"/>
    <property type="match status" value="1"/>
</dbReference>
<feature type="domain" description="EAL" evidence="11">
    <location>
        <begin position="255"/>
        <end position="509"/>
    </location>
</feature>
<evidence type="ECO:0000259" key="11">
    <source>
        <dbReference type="PROSITE" id="PS50883"/>
    </source>
</evidence>
<evidence type="ECO:0000256" key="2">
    <source>
        <dbReference type="ARBA" id="ARBA00012282"/>
    </source>
</evidence>
<dbReference type="EMBL" id="CP014133">
    <property type="protein sequence ID" value="AVH29191.1"/>
    <property type="molecule type" value="Genomic_DNA"/>
</dbReference>
<evidence type="ECO:0000256" key="5">
    <source>
        <dbReference type="ARBA" id="ARBA00022692"/>
    </source>
</evidence>
<evidence type="ECO:0000256" key="8">
    <source>
        <dbReference type="ARBA" id="ARBA00023136"/>
    </source>
</evidence>
<dbReference type="Proteomes" id="UP000237665">
    <property type="component" value="Chromosome 2"/>
</dbReference>
<evidence type="ECO:0000313" key="12">
    <source>
        <dbReference type="EMBL" id="AVH29191.1"/>
    </source>
</evidence>
<evidence type="ECO:0000256" key="7">
    <source>
        <dbReference type="ARBA" id="ARBA00022989"/>
    </source>
</evidence>
<dbReference type="PROSITE" id="PS50883">
    <property type="entry name" value="EAL"/>
    <property type="match status" value="1"/>
</dbReference>
<keyword evidence="3" id="KW-1003">Cell membrane</keyword>
<dbReference type="SMART" id="SM00052">
    <property type="entry name" value="EAL"/>
    <property type="match status" value="1"/>
</dbReference>
<dbReference type="InterPro" id="IPR035919">
    <property type="entry name" value="EAL_sf"/>
</dbReference>
<name>A0ABN5HQ18_9VIBR</name>
<comment type="subcellular location">
    <subcellularLocation>
        <location evidence="1">Cell membrane</location>
        <topology evidence="1">Multi-pass membrane protein</topology>
    </subcellularLocation>
</comment>
<dbReference type="Gene3D" id="3.20.20.450">
    <property type="entry name" value="EAL domain"/>
    <property type="match status" value="1"/>
</dbReference>
<reference evidence="13" key="1">
    <citation type="submission" date="2017-12" db="EMBL/GenBank/DDBJ databases">
        <title>FDA dAtabase for Regulatory Grade micrObial Sequences (FDA-ARGOS): Supporting development and validation of Infectious Disease Dx tests.</title>
        <authorList>
            <person name="Hoffmann M."/>
            <person name="Allard M."/>
            <person name="Evans P."/>
            <person name="Brown E."/>
            <person name="Tallon L.J."/>
            <person name="Sadzewicz L."/>
            <person name="Sengamalay N."/>
            <person name="Ott S."/>
            <person name="Godinez A."/>
            <person name="Nagaraj S."/>
            <person name="Vavikolanu K."/>
            <person name="Aluvathingal J."/>
            <person name="Nadendla S."/>
            <person name="Hobson J."/>
            <person name="Sichtig H."/>
        </authorList>
    </citation>
    <scope>NUCLEOTIDE SEQUENCE [LARGE SCALE GENOMIC DNA]</scope>
    <source>
        <strain evidence="13">LMG 3418</strain>
    </source>
</reference>
<comment type="catalytic activity">
    <reaction evidence="9">
        <text>3',3'-c-di-GMP + H2O = 5'-phosphoguanylyl(3'-&gt;5')guanosine + H(+)</text>
        <dbReference type="Rhea" id="RHEA:24902"/>
        <dbReference type="ChEBI" id="CHEBI:15377"/>
        <dbReference type="ChEBI" id="CHEBI:15378"/>
        <dbReference type="ChEBI" id="CHEBI:58754"/>
        <dbReference type="ChEBI" id="CHEBI:58805"/>
        <dbReference type="EC" id="3.1.4.52"/>
    </reaction>
</comment>
<dbReference type="EC" id="3.1.4.52" evidence="2"/>
<organism evidence="12 13">
    <name type="scientific">Vibrio diabolicus</name>
    <dbReference type="NCBI Taxonomy" id="50719"/>
    <lineage>
        <taxon>Bacteria</taxon>
        <taxon>Pseudomonadati</taxon>
        <taxon>Pseudomonadota</taxon>
        <taxon>Gammaproteobacteria</taxon>
        <taxon>Vibrionales</taxon>
        <taxon>Vibrionaceae</taxon>
        <taxon>Vibrio</taxon>
        <taxon>Vibrio diabolicus subgroup</taxon>
    </lineage>
</organism>
<gene>
    <name evidence="12" type="ORF">AL468_18635</name>
</gene>
<accession>A0ABN5HQ18</accession>
<keyword evidence="13" id="KW-1185">Reference proteome</keyword>
<evidence type="ECO:0000313" key="13">
    <source>
        <dbReference type="Proteomes" id="UP000237665"/>
    </source>
</evidence>
<evidence type="ECO:0000256" key="3">
    <source>
        <dbReference type="ARBA" id="ARBA00022475"/>
    </source>
</evidence>
<protein>
    <recommendedName>
        <fullName evidence="2">cyclic-guanylate-specific phosphodiesterase</fullName>
        <ecNumber evidence="2">3.1.4.52</ecNumber>
    </recommendedName>
</protein>
<feature type="transmembrane region" description="Helical" evidence="10">
    <location>
        <begin position="12"/>
        <end position="32"/>
    </location>
</feature>
<dbReference type="PANTHER" id="PTHR33121">
    <property type="entry name" value="CYCLIC DI-GMP PHOSPHODIESTERASE PDEF"/>
    <property type="match status" value="1"/>
</dbReference>
<dbReference type="RefSeq" id="WP_104973254.1">
    <property type="nucleotide sequence ID" value="NZ_CP014133.1"/>
</dbReference>